<evidence type="ECO:0000256" key="3">
    <source>
        <dbReference type="ARBA" id="ARBA00023242"/>
    </source>
</evidence>
<sequence length="308" mass="35154">MCIQESCKCFKAHVGCGGHCLCVGCENVHGKRGDYNFDHKKIDSDEFSVPRMPTKRKNHAHKGCKCQNTNCLKLYCICFAAEHHCNEACSCKECFNQLDYKEKVDKAREEAQERNPLAFSTKEGREKHIIGCKCRVSKCSRLLCKCYRTQVGCRSECRCVGICENIHGKRGDNFDMMMGTSIMESEYMNQFIPQNMDIPCIQFQSSNHDMMIGTPQDINGNDPSSVGSLSYTDMVSLNQFEVMNQFTPEDIDARDLSSMMNTGSSNCEKMIGTSTRDWDMVPMDQLDLFMNPFTTPQDFISRHDDRRK</sequence>
<accession>A0AA35ZBA0</accession>
<dbReference type="GO" id="GO:0005634">
    <property type="term" value="C:nucleus"/>
    <property type="evidence" value="ECO:0007669"/>
    <property type="project" value="UniProtKB-SubCell"/>
</dbReference>
<dbReference type="PANTHER" id="PTHR12446">
    <property type="entry name" value="TESMIN/TSO1-RELATED"/>
    <property type="match status" value="1"/>
</dbReference>
<dbReference type="AlphaFoldDB" id="A0AA35ZBA0"/>
<evidence type="ECO:0000313" key="5">
    <source>
        <dbReference type="EMBL" id="CAI9289379.1"/>
    </source>
</evidence>
<evidence type="ECO:0000259" key="4">
    <source>
        <dbReference type="PROSITE" id="PS51634"/>
    </source>
</evidence>
<keyword evidence="3" id="KW-0539">Nucleus</keyword>
<dbReference type="EMBL" id="OX465082">
    <property type="protein sequence ID" value="CAI9289379.1"/>
    <property type="molecule type" value="Genomic_DNA"/>
</dbReference>
<evidence type="ECO:0000256" key="1">
    <source>
        <dbReference type="ARBA" id="ARBA00004123"/>
    </source>
</evidence>
<feature type="domain" description="CRC" evidence="4">
    <location>
        <begin position="60"/>
        <end position="168"/>
    </location>
</feature>
<name>A0AA35ZBA0_LACSI</name>
<gene>
    <name evidence="5" type="ORF">LSALG_LOCUS28620</name>
</gene>
<reference evidence="5" key="1">
    <citation type="submission" date="2023-04" db="EMBL/GenBank/DDBJ databases">
        <authorList>
            <person name="Vijverberg K."/>
            <person name="Xiong W."/>
            <person name="Schranz E."/>
        </authorList>
    </citation>
    <scope>NUCLEOTIDE SEQUENCE</scope>
</reference>
<evidence type="ECO:0000256" key="2">
    <source>
        <dbReference type="ARBA" id="ARBA00007267"/>
    </source>
</evidence>
<dbReference type="Pfam" id="PF03638">
    <property type="entry name" value="TCR"/>
    <property type="match status" value="2"/>
</dbReference>
<dbReference type="InterPro" id="IPR028307">
    <property type="entry name" value="Lin-54_fam"/>
</dbReference>
<dbReference type="Proteomes" id="UP001177003">
    <property type="component" value="Chromosome 6"/>
</dbReference>
<dbReference type="GO" id="GO:0006355">
    <property type="term" value="P:regulation of DNA-templated transcription"/>
    <property type="evidence" value="ECO:0007669"/>
    <property type="project" value="TreeGrafter"/>
</dbReference>
<protein>
    <recommendedName>
        <fullName evidence="4">CRC domain-containing protein</fullName>
    </recommendedName>
</protein>
<dbReference type="SMART" id="SM01114">
    <property type="entry name" value="CXC"/>
    <property type="match status" value="3"/>
</dbReference>
<feature type="domain" description="CRC" evidence="4">
    <location>
        <begin position="1"/>
        <end position="30"/>
    </location>
</feature>
<keyword evidence="6" id="KW-1185">Reference proteome</keyword>
<comment type="subcellular location">
    <subcellularLocation>
        <location evidence="1">Nucleus</location>
    </subcellularLocation>
</comment>
<evidence type="ECO:0000313" key="6">
    <source>
        <dbReference type="Proteomes" id="UP001177003"/>
    </source>
</evidence>
<dbReference type="PROSITE" id="PS51634">
    <property type="entry name" value="CRC"/>
    <property type="match status" value="2"/>
</dbReference>
<proteinExistence type="inferred from homology"/>
<dbReference type="InterPro" id="IPR033467">
    <property type="entry name" value="Tesmin/TSO1-like_CXC"/>
</dbReference>
<organism evidence="5 6">
    <name type="scientific">Lactuca saligna</name>
    <name type="common">Willowleaf lettuce</name>
    <dbReference type="NCBI Taxonomy" id="75948"/>
    <lineage>
        <taxon>Eukaryota</taxon>
        <taxon>Viridiplantae</taxon>
        <taxon>Streptophyta</taxon>
        <taxon>Embryophyta</taxon>
        <taxon>Tracheophyta</taxon>
        <taxon>Spermatophyta</taxon>
        <taxon>Magnoliopsida</taxon>
        <taxon>eudicotyledons</taxon>
        <taxon>Gunneridae</taxon>
        <taxon>Pentapetalae</taxon>
        <taxon>asterids</taxon>
        <taxon>campanulids</taxon>
        <taxon>Asterales</taxon>
        <taxon>Asteraceae</taxon>
        <taxon>Cichorioideae</taxon>
        <taxon>Cichorieae</taxon>
        <taxon>Lactucinae</taxon>
        <taxon>Lactuca</taxon>
    </lineage>
</organism>
<dbReference type="InterPro" id="IPR005172">
    <property type="entry name" value="CRC"/>
</dbReference>
<dbReference type="PANTHER" id="PTHR12446:SF34">
    <property type="entry name" value="PROTEIN LIN-54 HOMOLOG"/>
    <property type="match status" value="1"/>
</dbReference>
<comment type="similarity">
    <text evidence="2">Belongs to the lin-54 family.</text>
</comment>